<accession>T0KFF9</accession>
<organism evidence="8 9">
    <name type="scientific">Colletotrichum gloeosporioides (strain Cg-14)</name>
    <name type="common">Anthracnose fungus</name>
    <name type="synonym">Glomerella cingulata</name>
    <dbReference type="NCBI Taxonomy" id="1237896"/>
    <lineage>
        <taxon>Eukaryota</taxon>
        <taxon>Fungi</taxon>
        <taxon>Dikarya</taxon>
        <taxon>Ascomycota</taxon>
        <taxon>Pezizomycotina</taxon>
        <taxon>Sordariomycetes</taxon>
        <taxon>Hypocreomycetidae</taxon>
        <taxon>Glomerellales</taxon>
        <taxon>Glomerellaceae</taxon>
        <taxon>Colletotrichum</taxon>
        <taxon>Colletotrichum gloeosporioides species complex</taxon>
    </lineage>
</organism>
<dbReference type="OMA" id="RWSIALC"/>
<feature type="compositionally biased region" description="Acidic residues" evidence="6">
    <location>
        <begin position="77"/>
        <end position="88"/>
    </location>
</feature>
<dbReference type="GO" id="GO:0012505">
    <property type="term" value="C:endomembrane system"/>
    <property type="evidence" value="ECO:0007669"/>
    <property type="project" value="UniProtKB-SubCell"/>
</dbReference>
<protein>
    <submittedName>
        <fullName evidence="8">Integral membrane protein DUF125</fullName>
    </submittedName>
</protein>
<dbReference type="AlphaFoldDB" id="T0KFF9"/>
<dbReference type="STRING" id="1237896.T0KFF9"/>
<dbReference type="Proteomes" id="UP000015530">
    <property type="component" value="Unassembled WGS sequence"/>
</dbReference>
<comment type="subcellular location">
    <subcellularLocation>
        <location evidence="1">Endomembrane system</location>
        <topology evidence="1">Multi-pass membrane protein</topology>
    </subcellularLocation>
</comment>
<proteinExistence type="inferred from homology"/>
<feature type="region of interest" description="Disordered" evidence="6">
    <location>
        <begin position="68"/>
        <end position="117"/>
    </location>
</feature>
<sequence>MASQNLSRFLSDFTLGFSDGLTVPFALTAGLSSLGRSETVIYAGLAELCAGCISMGIGGYLAARDASREMRRSGSSPEEEQEEEEEEQGMLLAERRSEEDLDGNEEKGGPRRLEEAEDDVRRYLQPLSLPDSTIATVLEAINSQPEGSRWASKRIRSSQSSLASDTSTAEQNCSMISPVFSGMSISLGYLCGGLMPLLPYFIAPSVGQGLRWSIAICLVALLAFGAGKSWALGTRDGSLRRCLWEGVQMAFFGSCAAGAAVLCVMLVNERVS</sequence>
<evidence type="ECO:0000256" key="4">
    <source>
        <dbReference type="ARBA" id="ARBA00022989"/>
    </source>
</evidence>
<feature type="compositionally biased region" description="Basic and acidic residues" evidence="6">
    <location>
        <begin position="93"/>
        <end position="117"/>
    </location>
</feature>
<keyword evidence="3 7" id="KW-0812">Transmembrane</keyword>
<evidence type="ECO:0000256" key="3">
    <source>
        <dbReference type="ARBA" id="ARBA00022692"/>
    </source>
</evidence>
<name>T0KFF9_COLGC</name>
<keyword evidence="5 7" id="KW-0472">Membrane</keyword>
<gene>
    <name evidence="8" type="ORF">CGLO_06044</name>
</gene>
<dbReference type="EMBL" id="AMYD01001216">
    <property type="protein sequence ID" value="EQB54157.1"/>
    <property type="molecule type" value="Genomic_DNA"/>
</dbReference>
<comment type="caution">
    <text evidence="8">The sequence shown here is derived from an EMBL/GenBank/DDBJ whole genome shotgun (WGS) entry which is preliminary data.</text>
</comment>
<dbReference type="GO" id="GO:0030026">
    <property type="term" value="P:intracellular manganese ion homeostasis"/>
    <property type="evidence" value="ECO:0007669"/>
    <property type="project" value="InterPro"/>
</dbReference>
<feature type="transmembrane region" description="Helical" evidence="7">
    <location>
        <begin position="185"/>
        <end position="203"/>
    </location>
</feature>
<comment type="similarity">
    <text evidence="2">Belongs to the CCC1 family.</text>
</comment>
<dbReference type="OrthoDB" id="73465at2759"/>
<feature type="transmembrane region" description="Helical" evidence="7">
    <location>
        <begin position="40"/>
        <end position="63"/>
    </location>
</feature>
<evidence type="ECO:0000256" key="1">
    <source>
        <dbReference type="ARBA" id="ARBA00004127"/>
    </source>
</evidence>
<feature type="transmembrane region" description="Helical" evidence="7">
    <location>
        <begin position="247"/>
        <end position="267"/>
    </location>
</feature>
<evidence type="ECO:0000313" key="8">
    <source>
        <dbReference type="EMBL" id="EQB54157.1"/>
    </source>
</evidence>
<evidence type="ECO:0000256" key="6">
    <source>
        <dbReference type="SAM" id="MobiDB-lite"/>
    </source>
</evidence>
<dbReference type="GO" id="GO:0005384">
    <property type="term" value="F:manganese ion transmembrane transporter activity"/>
    <property type="evidence" value="ECO:0007669"/>
    <property type="project" value="InterPro"/>
</dbReference>
<evidence type="ECO:0000256" key="5">
    <source>
        <dbReference type="ARBA" id="ARBA00023136"/>
    </source>
</evidence>
<reference evidence="9" key="1">
    <citation type="journal article" date="2013" name="Mol. Plant Microbe Interact.">
        <title>Global aspects of pacC regulation of pathogenicity genes in Colletotrichum gloeosporioides as revealed by transcriptome analysis.</title>
        <authorList>
            <person name="Alkan N."/>
            <person name="Meng X."/>
            <person name="Friedlander G."/>
            <person name="Reuveni E."/>
            <person name="Sukno S."/>
            <person name="Sherman A."/>
            <person name="Thon M."/>
            <person name="Fluhr R."/>
            <person name="Prusky D."/>
        </authorList>
    </citation>
    <scope>NUCLEOTIDE SEQUENCE [LARGE SCALE GENOMIC DNA]</scope>
    <source>
        <strain evidence="9">Cg-14</strain>
    </source>
</reference>
<evidence type="ECO:0000256" key="2">
    <source>
        <dbReference type="ARBA" id="ARBA00007049"/>
    </source>
</evidence>
<evidence type="ECO:0000256" key="7">
    <source>
        <dbReference type="SAM" id="Phobius"/>
    </source>
</evidence>
<dbReference type="Pfam" id="PF01988">
    <property type="entry name" value="VIT1"/>
    <property type="match status" value="1"/>
</dbReference>
<dbReference type="PANTHER" id="PTHR31851">
    <property type="entry name" value="FE(2+)/MN(2+) TRANSPORTER PCL1"/>
    <property type="match status" value="1"/>
</dbReference>
<evidence type="ECO:0000313" key="9">
    <source>
        <dbReference type="Proteomes" id="UP000015530"/>
    </source>
</evidence>
<dbReference type="InterPro" id="IPR008217">
    <property type="entry name" value="Ccc1_fam"/>
</dbReference>
<feature type="transmembrane region" description="Helical" evidence="7">
    <location>
        <begin position="209"/>
        <end position="226"/>
    </location>
</feature>
<dbReference type="HOGENOM" id="CLU_038957_0_2_1"/>
<keyword evidence="4 7" id="KW-1133">Transmembrane helix</keyword>